<dbReference type="InParanoid" id="A0A395JTE0"/>
<keyword evidence="1" id="KW-0812">Transmembrane</keyword>
<evidence type="ECO:0000313" key="3">
    <source>
        <dbReference type="Proteomes" id="UP000253083"/>
    </source>
</evidence>
<protein>
    <submittedName>
        <fullName evidence="2">Uncharacterized protein</fullName>
    </submittedName>
</protein>
<keyword evidence="1" id="KW-0472">Membrane</keyword>
<keyword evidence="3" id="KW-1185">Reference proteome</keyword>
<sequence length="37" mass="4265">MQFNKLLCMSSLELGISQFLRLLFGFGILILVIFFIV</sequence>
<accession>A0A395JTE0</accession>
<reference evidence="2 3" key="1">
    <citation type="submission" date="2018-06" db="EMBL/GenBank/DDBJ databases">
        <title>Genomic Encyclopedia of Type Strains, Phase IV (KMG-IV): sequencing the most valuable type-strain genomes for metagenomic binning, comparative biology and taxonomic classification.</title>
        <authorList>
            <person name="Goeker M."/>
        </authorList>
    </citation>
    <scope>NUCLEOTIDE SEQUENCE [LARGE SCALE GENOMIC DNA]</scope>
    <source>
        <strain evidence="2 3">DSM 24032</strain>
    </source>
</reference>
<keyword evidence="1" id="KW-1133">Transmembrane helix</keyword>
<feature type="non-terminal residue" evidence="2">
    <location>
        <position position="37"/>
    </location>
</feature>
<evidence type="ECO:0000256" key="1">
    <source>
        <dbReference type="SAM" id="Phobius"/>
    </source>
</evidence>
<gene>
    <name evidence="2" type="ORF">DFR28_1011204</name>
</gene>
<dbReference type="AlphaFoldDB" id="A0A395JTE0"/>
<comment type="caution">
    <text evidence="2">The sequence shown here is derived from an EMBL/GenBank/DDBJ whole genome shotgun (WGS) entry which is preliminary data.</text>
</comment>
<name>A0A395JTE0_9GAMM</name>
<dbReference type="Proteomes" id="UP000253083">
    <property type="component" value="Unassembled WGS sequence"/>
</dbReference>
<feature type="transmembrane region" description="Helical" evidence="1">
    <location>
        <begin position="12"/>
        <end position="36"/>
    </location>
</feature>
<dbReference type="EMBL" id="QNRT01000001">
    <property type="protein sequence ID" value="RBP53815.1"/>
    <property type="molecule type" value="Genomic_DNA"/>
</dbReference>
<evidence type="ECO:0000313" key="2">
    <source>
        <dbReference type="EMBL" id="RBP53815.1"/>
    </source>
</evidence>
<proteinExistence type="predicted"/>
<organism evidence="2 3">
    <name type="scientific">Arenicella xantha</name>
    <dbReference type="NCBI Taxonomy" id="644221"/>
    <lineage>
        <taxon>Bacteria</taxon>
        <taxon>Pseudomonadati</taxon>
        <taxon>Pseudomonadota</taxon>
        <taxon>Gammaproteobacteria</taxon>
        <taxon>Arenicellales</taxon>
        <taxon>Arenicellaceae</taxon>
        <taxon>Arenicella</taxon>
    </lineage>
</organism>